<evidence type="ECO:0000256" key="2">
    <source>
        <dbReference type="ARBA" id="ARBA00004752"/>
    </source>
</evidence>
<name>A0A6S6SC83_9GAMM</name>
<keyword evidence="11" id="KW-0961">Cell wall biogenesis/degradation</keyword>
<dbReference type="GO" id="GO:0008360">
    <property type="term" value="P:regulation of cell shape"/>
    <property type="evidence" value="ECO:0007669"/>
    <property type="project" value="UniProtKB-KW"/>
</dbReference>
<dbReference type="Gene3D" id="3.40.710.10">
    <property type="entry name" value="DD-peptidase/beta-lactamase superfamily"/>
    <property type="match status" value="1"/>
</dbReference>
<evidence type="ECO:0000256" key="4">
    <source>
        <dbReference type="ARBA" id="ARBA00012448"/>
    </source>
</evidence>
<feature type="domain" description="Peptidase S11 D-Ala-D-Ala carboxypeptidase A C-terminal" evidence="17">
    <location>
        <begin position="278"/>
        <end position="368"/>
    </location>
</feature>
<dbReference type="GO" id="GO:0071555">
    <property type="term" value="P:cell wall organization"/>
    <property type="evidence" value="ECO:0007669"/>
    <property type="project" value="UniProtKB-KW"/>
</dbReference>
<dbReference type="PANTHER" id="PTHR21581:SF6">
    <property type="entry name" value="TRAFFICKING PROTEIN PARTICLE COMPLEX SUBUNIT 12"/>
    <property type="match status" value="1"/>
</dbReference>
<comment type="pathway">
    <text evidence="2">Cell wall biogenesis; peptidoglycan biosynthesis.</text>
</comment>
<proteinExistence type="inferred from homology"/>
<dbReference type="GO" id="GO:0006508">
    <property type="term" value="P:proteolysis"/>
    <property type="evidence" value="ECO:0007669"/>
    <property type="project" value="UniProtKB-KW"/>
</dbReference>
<evidence type="ECO:0000256" key="13">
    <source>
        <dbReference type="PIRSR" id="PIRSR618044-1"/>
    </source>
</evidence>
<dbReference type="PRINTS" id="PR00725">
    <property type="entry name" value="DADACBPTASE1"/>
</dbReference>
<gene>
    <name evidence="18" type="ORF">HELGO_WM27898</name>
</gene>
<dbReference type="Pfam" id="PF00768">
    <property type="entry name" value="Peptidase_S11"/>
    <property type="match status" value="1"/>
</dbReference>
<keyword evidence="6" id="KW-0645">Protease</keyword>
<evidence type="ECO:0000256" key="5">
    <source>
        <dbReference type="ARBA" id="ARBA00022645"/>
    </source>
</evidence>
<evidence type="ECO:0000256" key="16">
    <source>
        <dbReference type="SAM" id="SignalP"/>
    </source>
</evidence>
<protein>
    <recommendedName>
        <fullName evidence="4">serine-type D-Ala-D-Ala carboxypeptidase</fullName>
        <ecNumber evidence="4">3.4.16.4</ecNumber>
    </recommendedName>
</protein>
<dbReference type="AlphaFoldDB" id="A0A6S6SC83"/>
<dbReference type="SMART" id="SM00936">
    <property type="entry name" value="PBP5_C"/>
    <property type="match status" value="1"/>
</dbReference>
<sequence>MLARKLLLSWLLSLALMGSVWAETGKIHALAPGAPDVDANSFLLIDFQSGEELVALNQGMRVEPASITKLMTAYILYRELAKGTIKLDEDVLISQRAWEMKGSRMFVEVGKKVKLEKLLRGLIIQSGNDAAVALAEHVAGSEAAFAERMNKVAAELGMKDSRYQNVTGWPGKDHYTTARDIVLLTRALITEFPDRYKLYSEKEFTYNNIKQHNRNKLLWRDDTVDGVKTGHTESAGYCLVASALRDNMRLISVVLGAGSQNSRSESSQRLLEYGFRTFETHKVYDGGEVLSEVRVWSGDKKNVAAGVIDDFYVSAGKGRYDQIKGVVQFDKSIDAPIRRGDVLGKIILSDDGTVLKEADLLALEDVAEGGIWSRMSDSVLKIFSD</sequence>
<dbReference type="SUPFAM" id="SSF69189">
    <property type="entry name" value="Penicillin-binding protein associated domain"/>
    <property type="match status" value="1"/>
</dbReference>
<dbReference type="InterPro" id="IPR012338">
    <property type="entry name" value="Beta-lactam/transpept-like"/>
</dbReference>
<evidence type="ECO:0000256" key="8">
    <source>
        <dbReference type="ARBA" id="ARBA00022801"/>
    </source>
</evidence>
<accession>A0A6S6SC83</accession>
<feature type="active site" description="Acyl-ester intermediate" evidence="13">
    <location>
        <position position="66"/>
    </location>
</feature>
<dbReference type="UniPathway" id="UPA00219"/>
<feature type="chain" id="PRO_5027902436" description="serine-type D-Ala-D-Ala carboxypeptidase" evidence="16">
    <location>
        <begin position="23"/>
        <end position="385"/>
    </location>
</feature>
<comment type="catalytic activity">
    <reaction evidence="12">
        <text>Preferential cleavage: (Ac)2-L-Lys-D-Ala-|-D-Ala. Also transpeptidation of peptidyl-alanyl moieties that are N-acyl substituents of D-alanine.</text>
        <dbReference type="EC" id="3.4.16.4"/>
    </reaction>
</comment>
<keyword evidence="10" id="KW-0573">Peptidoglycan synthesis</keyword>
<dbReference type="InterPro" id="IPR001967">
    <property type="entry name" value="Peptidase_S11_N"/>
</dbReference>
<keyword evidence="8 18" id="KW-0378">Hydrolase</keyword>
<dbReference type="InterPro" id="IPR037167">
    <property type="entry name" value="Peptidase_S11_C_sf"/>
</dbReference>
<feature type="active site" description="Proton acceptor" evidence="13">
    <location>
        <position position="69"/>
    </location>
</feature>
<evidence type="ECO:0000313" key="18">
    <source>
        <dbReference type="EMBL" id="CAA6800314.1"/>
    </source>
</evidence>
<evidence type="ECO:0000259" key="17">
    <source>
        <dbReference type="SMART" id="SM00936"/>
    </source>
</evidence>
<dbReference type="SUPFAM" id="SSF56601">
    <property type="entry name" value="beta-lactamase/transpeptidase-like"/>
    <property type="match status" value="1"/>
</dbReference>
<dbReference type="PANTHER" id="PTHR21581">
    <property type="entry name" value="D-ALANYL-D-ALANINE CARBOXYPEPTIDASE"/>
    <property type="match status" value="1"/>
</dbReference>
<evidence type="ECO:0000256" key="1">
    <source>
        <dbReference type="ARBA" id="ARBA00003217"/>
    </source>
</evidence>
<reference evidence="18" key="1">
    <citation type="submission" date="2020-01" db="EMBL/GenBank/DDBJ databases">
        <authorList>
            <person name="Meier V. D."/>
            <person name="Meier V D."/>
        </authorList>
    </citation>
    <scope>NUCLEOTIDE SEQUENCE</scope>
    <source>
        <strain evidence="18">HLG_WM_MAG_08</strain>
    </source>
</reference>
<dbReference type="GO" id="GO:0009252">
    <property type="term" value="P:peptidoglycan biosynthetic process"/>
    <property type="evidence" value="ECO:0007669"/>
    <property type="project" value="UniProtKB-UniPathway"/>
</dbReference>
<evidence type="ECO:0000256" key="15">
    <source>
        <dbReference type="RuleBase" id="RU004016"/>
    </source>
</evidence>
<feature type="binding site" evidence="14">
    <location>
        <position position="228"/>
    </location>
    <ligand>
        <name>substrate</name>
    </ligand>
</feature>
<feature type="signal peptide" evidence="16">
    <location>
        <begin position="1"/>
        <end position="22"/>
    </location>
</feature>
<evidence type="ECO:0000256" key="7">
    <source>
        <dbReference type="ARBA" id="ARBA00022729"/>
    </source>
</evidence>
<organism evidence="18">
    <name type="scientific">uncultured Thiotrichaceae bacterium</name>
    <dbReference type="NCBI Taxonomy" id="298394"/>
    <lineage>
        <taxon>Bacteria</taxon>
        <taxon>Pseudomonadati</taxon>
        <taxon>Pseudomonadota</taxon>
        <taxon>Gammaproteobacteria</taxon>
        <taxon>Thiotrichales</taxon>
        <taxon>Thiotrichaceae</taxon>
        <taxon>environmental samples</taxon>
    </lineage>
</organism>
<dbReference type="Pfam" id="PF07943">
    <property type="entry name" value="PBP5_C"/>
    <property type="match status" value="1"/>
</dbReference>
<evidence type="ECO:0000256" key="12">
    <source>
        <dbReference type="ARBA" id="ARBA00034000"/>
    </source>
</evidence>
<dbReference type="EMBL" id="CACVAV010000006">
    <property type="protein sequence ID" value="CAA6800314.1"/>
    <property type="molecule type" value="Genomic_DNA"/>
</dbReference>
<keyword evidence="9" id="KW-0133">Cell shape</keyword>
<comment type="similarity">
    <text evidence="3 15">Belongs to the peptidase S11 family.</text>
</comment>
<keyword evidence="7 16" id="KW-0732">Signal</keyword>
<feature type="active site" evidence="13">
    <location>
        <position position="126"/>
    </location>
</feature>
<evidence type="ECO:0000256" key="3">
    <source>
        <dbReference type="ARBA" id="ARBA00007164"/>
    </source>
</evidence>
<dbReference type="EC" id="3.4.16.4" evidence="4"/>
<evidence type="ECO:0000256" key="6">
    <source>
        <dbReference type="ARBA" id="ARBA00022670"/>
    </source>
</evidence>
<evidence type="ECO:0000256" key="14">
    <source>
        <dbReference type="PIRSR" id="PIRSR618044-2"/>
    </source>
</evidence>
<dbReference type="Gene3D" id="2.60.410.10">
    <property type="entry name" value="D-Ala-D-Ala carboxypeptidase, C-terminal domain"/>
    <property type="match status" value="1"/>
</dbReference>
<dbReference type="InterPro" id="IPR018044">
    <property type="entry name" value="Peptidase_S11"/>
</dbReference>
<evidence type="ECO:0000256" key="11">
    <source>
        <dbReference type="ARBA" id="ARBA00023316"/>
    </source>
</evidence>
<dbReference type="InterPro" id="IPR012907">
    <property type="entry name" value="Peptidase_S11_C"/>
</dbReference>
<evidence type="ECO:0000256" key="10">
    <source>
        <dbReference type="ARBA" id="ARBA00022984"/>
    </source>
</evidence>
<dbReference type="GO" id="GO:0009002">
    <property type="term" value="F:serine-type D-Ala-D-Ala carboxypeptidase activity"/>
    <property type="evidence" value="ECO:0007669"/>
    <property type="project" value="UniProtKB-EC"/>
</dbReference>
<dbReference type="InterPro" id="IPR015956">
    <property type="entry name" value="Peniciliin-bd_prot_C_sf"/>
</dbReference>
<keyword evidence="5 18" id="KW-0121">Carboxypeptidase</keyword>
<comment type="function">
    <text evidence="1">Removes C-terminal D-alanyl residues from sugar-peptide cell wall precursors.</text>
</comment>
<evidence type="ECO:0000256" key="9">
    <source>
        <dbReference type="ARBA" id="ARBA00022960"/>
    </source>
</evidence>